<dbReference type="Pfam" id="PF01844">
    <property type="entry name" value="HNH"/>
    <property type="match status" value="1"/>
</dbReference>
<comment type="caution">
    <text evidence="2">The sequence shown here is derived from an EMBL/GenBank/DDBJ whole genome shotgun (WGS) entry which is preliminary data.</text>
</comment>
<accession>A0ABV8F6U6</accession>
<dbReference type="RefSeq" id="WP_386192384.1">
    <property type="nucleotide sequence ID" value="NZ_JBHSBC010000023.1"/>
</dbReference>
<evidence type="ECO:0000259" key="1">
    <source>
        <dbReference type="Pfam" id="PF01844"/>
    </source>
</evidence>
<dbReference type="CDD" id="cd00085">
    <property type="entry name" value="HNHc"/>
    <property type="match status" value="1"/>
</dbReference>
<protein>
    <submittedName>
        <fullName evidence="2">HNH endonuclease</fullName>
    </submittedName>
</protein>
<evidence type="ECO:0000313" key="3">
    <source>
        <dbReference type="Proteomes" id="UP001595698"/>
    </source>
</evidence>
<keyword evidence="2" id="KW-0255">Endonuclease</keyword>
<dbReference type="EMBL" id="JBHSBC010000023">
    <property type="protein sequence ID" value="MFC3983208.1"/>
    <property type="molecule type" value="Genomic_DNA"/>
</dbReference>
<reference evidence="3" key="1">
    <citation type="journal article" date="2019" name="Int. J. Syst. Evol. Microbiol.">
        <title>The Global Catalogue of Microorganisms (GCM) 10K type strain sequencing project: providing services to taxonomists for standard genome sequencing and annotation.</title>
        <authorList>
            <consortium name="The Broad Institute Genomics Platform"/>
            <consortium name="The Broad Institute Genome Sequencing Center for Infectious Disease"/>
            <person name="Wu L."/>
            <person name="Ma J."/>
        </authorList>
    </citation>
    <scope>NUCLEOTIDE SEQUENCE [LARGE SCALE GENOMIC DNA]</scope>
    <source>
        <strain evidence="3">TBRC 7912</strain>
    </source>
</reference>
<gene>
    <name evidence="2" type="ORF">ACFOYY_23960</name>
</gene>
<dbReference type="GO" id="GO:0004519">
    <property type="term" value="F:endonuclease activity"/>
    <property type="evidence" value="ECO:0007669"/>
    <property type="project" value="UniProtKB-KW"/>
</dbReference>
<keyword evidence="3" id="KW-1185">Reference proteome</keyword>
<keyword evidence="2" id="KW-0540">Nuclease</keyword>
<keyword evidence="2" id="KW-0378">Hydrolase</keyword>
<dbReference type="Proteomes" id="UP001595698">
    <property type="component" value="Unassembled WGS sequence"/>
</dbReference>
<proteinExistence type="predicted"/>
<organism evidence="2 3">
    <name type="scientific">Streptosporangium jomthongense</name>
    <dbReference type="NCBI Taxonomy" id="1193683"/>
    <lineage>
        <taxon>Bacteria</taxon>
        <taxon>Bacillati</taxon>
        <taxon>Actinomycetota</taxon>
        <taxon>Actinomycetes</taxon>
        <taxon>Streptosporangiales</taxon>
        <taxon>Streptosporangiaceae</taxon>
        <taxon>Streptosporangium</taxon>
    </lineage>
</organism>
<dbReference type="InterPro" id="IPR002711">
    <property type="entry name" value="HNH"/>
</dbReference>
<sequence>MSGKRARCFYCGDSLGADVDHYWPIALKHSLTFTWKNWLLVCPNCNRHKSDRFPTDSSGNPLLLDPSTRDPWKHLILDVHTGLIAPRYSEEDYDPIGEATLDVLHCLLNESISEGRLRVIKRLRRAVADFLNREEKAEAWERLLQEVAEDDYGVSLWLFAWEGSREDPFSSFKCSFPHLNRRLISFAMRWPYVDKPIDVSIASLM</sequence>
<dbReference type="InterPro" id="IPR003615">
    <property type="entry name" value="HNH_nuc"/>
</dbReference>
<name>A0ABV8F6U6_9ACTN</name>
<dbReference type="Gene3D" id="1.10.30.50">
    <property type="match status" value="1"/>
</dbReference>
<evidence type="ECO:0000313" key="2">
    <source>
        <dbReference type="EMBL" id="MFC3983208.1"/>
    </source>
</evidence>
<feature type="domain" description="HNH" evidence="1">
    <location>
        <begin position="8"/>
        <end position="52"/>
    </location>
</feature>